<reference evidence="1" key="1">
    <citation type="submission" date="2021-03" db="EMBL/GenBank/DDBJ databases">
        <authorList>
            <consortium name="DOE Joint Genome Institute"/>
            <person name="Ahrendt S."/>
            <person name="Looney B.P."/>
            <person name="Miyauchi S."/>
            <person name="Morin E."/>
            <person name="Drula E."/>
            <person name="Courty P.E."/>
            <person name="Chicoki N."/>
            <person name="Fauchery L."/>
            <person name="Kohler A."/>
            <person name="Kuo A."/>
            <person name="Labutti K."/>
            <person name="Pangilinan J."/>
            <person name="Lipzen A."/>
            <person name="Riley R."/>
            <person name="Andreopoulos W."/>
            <person name="He G."/>
            <person name="Johnson J."/>
            <person name="Barry K.W."/>
            <person name="Grigoriev I.V."/>
            <person name="Nagy L."/>
            <person name="Hibbett D."/>
            <person name="Henrissat B."/>
            <person name="Matheny P.B."/>
            <person name="Labbe J."/>
            <person name="Martin F."/>
        </authorList>
    </citation>
    <scope>NUCLEOTIDE SEQUENCE</scope>
    <source>
        <strain evidence="1">HHB10654</strain>
    </source>
</reference>
<evidence type="ECO:0000313" key="2">
    <source>
        <dbReference type="Proteomes" id="UP000814140"/>
    </source>
</evidence>
<reference evidence="1" key="2">
    <citation type="journal article" date="2022" name="New Phytol.">
        <title>Evolutionary transition to the ectomycorrhizal habit in the genomes of a hyperdiverse lineage of mushroom-forming fungi.</title>
        <authorList>
            <person name="Looney B."/>
            <person name="Miyauchi S."/>
            <person name="Morin E."/>
            <person name="Drula E."/>
            <person name="Courty P.E."/>
            <person name="Kohler A."/>
            <person name="Kuo A."/>
            <person name="LaButti K."/>
            <person name="Pangilinan J."/>
            <person name="Lipzen A."/>
            <person name="Riley R."/>
            <person name="Andreopoulos W."/>
            <person name="He G."/>
            <person name="Johnson J."/>
            <person name="Nolan M."/>
            <person name="Tritt A."/>
            <person name="Barry K.W."/>
            <person name="Grigoriev I.V."/>
            <person name="Nagy L.G."/>
            <person name="Hibbett D."/>
            <person name="Henrissat B."/>
            <person name="Matheny P.B."/>
            <person name="Labbe J."/>
            <person name="Martin F.M."/>
        </authorList>
    </citation>
    <scope>NUCLEOTIDE SEQUENCE</scope>
    <source>
        <strain evidence="1">HHB10654</strain>
    </source>
</reference>
<gene>
    <name evidence="1" type="ORF">BV25DRAFT_758068</name>
</gene>
<accession>A0ACB8SZ06</accession>
<evidence type="ECO:0000313" key="1">
    <source>
        <dbReference type="EMBL" id="KAI0061458.1"/>
    </source>
</evidence>
<dbReference type="Proteomes" id="UP000814140">
    <property type="component" value="Unassembled WGS sequence"/>
</dbReference>
<organism evidence="1 2">
    <name type="scientific">Artomyces pyxidatus</name>
    <dbReference type="NCBI Taxonomy" id="48021"/>
    <lineage>
        <taxon>Eukaryota</taxon>
        <taxon>Fungi</taxon>
        <taxon>Dikarya</taxon>
        <taxon>Basidiomycota</taxon>
        <taxon>Agaricomycotina</taxon>
        <taxon>Agaricomycetes</taxon>
        <taxon>Russulales</taxon>
        <taxon>Auriscalpiaceae</taxon>
        <taxon>Artomyces</taxon>
    </lineage>
</organism>
<protein>
    <submittedName>
        <fullName evidence="1">Aryl-alcohol-oxidase from pleurotus Eryingii</fullName>
    </submittedName>
</protein>
<name>A0ACB8SZ06_9AGAM</name>
<proteinExistence type="predicted"/>
<sequence length="610" mass="65423">MAQVLRGLEYLKERRPTLTLLTLITTTRDIDMSNAANNTVSKKAYDFIVVGAGTAGAVVASRLSENPDFNVLLIKAGEKNDGIVETIVPLLAPQASLDKPYNWSNVIEPQKGLGGRTLKYPTGKILGGTSTINFMLYTRGSVEDWDRIADITGDEGWSWKSVLPLAKKLETWVSPTNGRDVAGQYEPDAHGDSGPILVSLANSDTLIHRKVIQATTEIDGFEFNKDVNAGSQLGMGWLPSTIGGGIRSGSNNYLKPAEGRSNFDILTSVHVTSVLFAPASGDKEPVTVGVEYTVGANSPKFEVRASKEVILSAGAVGSPKLLLLSGIGDEAALEALDIPVVKDISDVGKNFADHTIIFNKWLVNTTETWDQISRDPAIGAAAQQQFGEHHNGPLSNAMAQTVGFFRLPDTDPIWSNPDIADPSAGPNSAHYELLVGDGFVGVIDAVPDVGNFVTVATVNLAPRSRGSVTLKSSDPFAPPSIDPNYFEEEIDVHVAVEALKKARRLFEAPVFDGHDIEEWGSLGAALTEEEIEAYVRSNSISAWHPSSSVQMSAKGDRHGVLDPDLKVKGVKGLRVADASVFPFPPTAHTQVPTYIVSERAAEIIASEYSK</sequence>
<comment type="caution">
    <text evidence="1">The sequence shown here is derived from an EMBL/GenBank/DDBJ whole genome shotgun (WGS) entry which is preliminary data.</text>
</comment>
<keyword evidence="2" id="KW-1185">Reference proteome</keyword>
<dbReference type="EMBL" id="MU277212">
    <property type="protein sequence ID" value="KAI0061458.1"/>
    <property type="molecule type" value="Genomic_DNA"/>
</dbReference>